<dbReference type="GO" id="GO:0005886">
    <property type="term" value="C:plasma membrane"/>
    <property type="evidence" value="ECO:0007669"/>
    <property type="project" value="UniProtKB-SubCell"/>
</dbReference>
<feature type="transmembrane region" description="Helical" evidence="6">
    <location>
        <begin position="7"/>
        <end position="29"/>
    </location>
</feature>
<evidence type="ECO:0000256" key="1">
    <source>
        <dbReference type="ARBA" id="ARBA00004651"/>
    </source>
</evidence>
<dbReference type="PANTHER" id="PTHR37937:SF1">
    <property type="entry name" value="CONJUGATIVE TRANSFER: DNA TRANSPORT"/>
    <property type="match status" value="1"/>
</dbReference>
<protein>
    <recommendedName>
        <fullName evidence="8">YWFCY domain-containing protein</fullName>
    </recommendedName>
</protein>
<evidence type="ECO:0000256" key="4">
    <source>
        <dbReference type="ARBA" id="ARBA00022989"/>
    </source>
</evidence>
<organism evidence="7">
    <name type="scientific">marine sediment metagenome</name>
    <dbReference type="NCBI Taxonomy" id="412755"/>
    <lineage>
        <taxon>unclassified sequences</taxon>
        <taxon>metagenomes</taxon>
        <taxon>ecological metagenomes</taxon>
    </lineage>
</organism>
<sequence>MKDKNLAFSAMLISVTFFVVIGFMAYYPILQYMGVDSRVFDIVHNYLLRFDALQRPLQGRGMLLMCILGAVMLYSPRKKEDSTLASGLLYFCSGGMLLLITGHFRVSDIGLFWVSVTLYCLGFLFSVSGAVHLFQVTEYGNAADKDPFNDENETFRQTEKRTDTEHSVNIPYEYRYKGRMRKGWINFVNLFRALLIIGTPGSGKSFALIEEIIEQMVEKNFTLLIYDFKFDTLSKIAYNYWRRKKERSTDPKELSGMPEFYTLSFDDIERSHRCNPIDPYLMANQT</sequence>
<evidence type="ECO:0000256" key="3">
    <source>
        <dbReference type="ARBA" id="ARBA00022692"/>
    </source>
</evidence>
<dbReference type="PANTHER" id="PTHR37937">
    <property type="entry name" value="CONJUGATIVE TRANSFER: DNA TRANSPORT"/>
    <property type="match status" value="1"/>
</dbReference>
<feature type="transmembrane region" description="Helical" evidence="6">
    <location>
        <begin position="87"/>
        <end position="106"/>
    </location>
</feature>
<reference evidence="7" key="1">
    <citation type="journal article" date="2015" name="Nature">
        <title>Complex archaea that bridge the gap between prokaryotes and eukaryotes.</title>
        <authorList>
            <person name="Spang A."/>
            <person name="Saw J.H."/>
            <person name="Jorgensen S.L."/>
            <person name="Zaremba-Niedzwiedzka K."/>
            <person name="Martijn J."/>
            <person name="Lind A.E."/>
            <person name="van Eijk R."/>
            <person name="Schleper C."/>
            <person name="Guy L."/>
            <person name="Ettema T.J."/>
        </authorList>
    </citation>
    <scope>NUCLEOTIDE SEQUENCE</scope>
</reference>
<feature type="transmembrane region" description="Helical" evidence="6">
    <location>
        <begin position="57"/>
        <end position="75"/>
    </location>
</feature>
<evidence type="ECO:0000256" key="6">
    <source>
        <dbReference type="SAM" id="Phobius"/>
    </source>
</evidence>
<comment type="caution">
    <text evidence="7">The sequence shown here is derived from an EMBL/GenBank/DDBJ whole genome shotgun (WGS) entry which is preliminary data.</text>
</comment>
<proteinExistence type="predicted"/>
<dbReference type="InterPro" id="IPR051539">
    <property type="entry name" value="T4SS-coupling_protein"/>
</dbReference>
<evidence type="ECO:0000256" key="5">
    <source>
        <dbReference type="ARBA" id="ARBA00023136"/>
    </source>
</evidence>
<dbReference type="InterPro" id="IPR027417">
    <property type="entry name" value="P-loop_NTPase"/>
</dbReference>
<dbReference type="SUPFAM" id="SSF52540">
    <property type="entry name" value="P-loop containing nucleoside triphosphate hydrolases"/>
    <property type="match status" value="1"/>
</dbReference>
<name>A0A0F9J6F2_9ZZZZ</name>
<keyword evidence="3 6" id="KW-0812">Transmembrane</keyword>
<dbReference type="EMBL" id="LAZR01012213">
    <property type="protein sequence ID" value="KKM27999.1"/>
    <property type="molecule type" value="Genomic_DNA"/>
</dbReference>
<evidence type="ECO:0000313" key="7">
    <source>
        <dbReference type="EMBL" id="KKM27999.1"/>
    </source>
</evidence>
<accession>A0A0F9J6F2</accession>
<gene>
    <name evidence="7" type="ORF">LCGC14_1569050</name>
</gene>
<dbReference type="AlphaFoldDB" id="A0A0F9J6F2"/>
<dbReference type="Gene3D" id="3.40.50.300">
    <property type="entry name" value="P-loop containing nucleotide triphosphate hydrolases"/>
    <property type="match status" value="1"/>
</dbReference>
<feature type="non-terminal residue" evidence="7">
    <location>
        <position position="286"/>
    </location>
</feature>
<comment type="subcellular location">
    <subcellularLocation>
        <location evidence="1">Cell membrane</location>
        <topology evidence="1">Multi-pass membrane protein</topology>
    </subcellularLocation>
</comment>
<keyword evidence="2" id="KW-1003">Cell membrane</keyword>
<keyword evidence="4 6" id="KW-1133">Transmembrane helix</keyword>
<keyword evidence="5 6" id="KW-0472">Membrane</keyword>
<evidence type="ECO:0008006" key="8">
    <source>
        <dbReference type="Google" id="ProtNLM"/>
    </source>
</evidence>
<feature type="transmembrane region" description="Helical" evidence="6">
    <location>
        <begin position="112"/>
        <end position="134"/>
    </location>
</feature>
<evidence type="ECO:0000256" key="2">
    <source>
        <dbReference type="ARBA" id="ARBA00022475"/>
    </source>
</evidence>